<proteinExistence type="predicted"/>
<dbReference type="OrthoDB" id="4354at10239"/>
<evidence type="ECO:0000313" key="2">
    <source>
        <dbReference type="Proteomes" id="UP000201571"/>
    </source>
</evidence>
<accession>K4EQT7</accession>
<sequence length="373" mass="42692">MSAKTRLFLTIEKLKNAMDDPQMTYPFWEQFFPLLGNTPSVNIEYATLSDLINEAAEAAERIIVTQGVVINSQYIQNAPNTSAAATVTTNLLPPRRQIVKTAVSTTVDAKKYISAAEKTMNYFVSAGVSSANFTVRDIIKLYLYVSAADNSKHLFNFMESILFRADKDCTPILSSEETSLLLDDLRNLTGVVNIRLDYDALLYVNTSIQRVINSELSRFPQIKVTEYFNNNVYKNEVDFYKAYVDKYQKLIQLSGNNYYVEAKNNIVKYNRNPTLIDNIASNIEKYTNMNRMVYNAVNNIFINSLEQCAAENIRFDLDSYNRRMRITDRVREKLRNNYVDKVAAGDVVVKKRLKTNTPASFKRFKSNKLLSDN</sequence>
<protein>
    <submittedName>
        <fullName evidence="1">BV/ODV-C42</fullName>
    </submittedName>
</protein>
<dbReference type="KEGG" id="vg:13842683"/>
<dbReference type="Proteomes" id="UP000201571">
    <property type="component" value="Segment"/>
</dbReference>
<evidence type="ECO:0000313" key="1">
    <source>
        <dbReference type="EMBL" id="AER41506.1"/>
    </source>
</evidence>
<organism evidence="1 2">
    <name type="scientific">Epinotia aporema granulovirus</name>
    <dbReference type="NCBI Taxonomy" id="166056"/>
    <lineage>
        <taxon>Viruses</taxon>
        <taxon>Viruses incertae sedis</taxon>
        <taxon>Naldaviricetes</taxon>
        <taxon>Lefavirales</taxon>
        <taxon>Baculoviridae</taxon>
        <taxon>Betabaculovirus</taxon>
        <taxon>Betabaculovirus epaporemae</taxon>
    </lineage>
</organism>
<dbReference type="EMBL" id="JN408834">
    <property type="protein sequence ID" value="AER41506.1"/>
    <property type="molecule type" value="Genomic_DNA"/>
</dbReference>
<reference evidence="1 2" key="1">
    <citation type="journal article" date="2012" name="BMC Genomics">
        <title>Genome of Epinotia aporema granulovirus (EpapGV), a polyorganotropic fast killing betabaculovirus with a novel thymidylate kinase gene.</title>
        <authorList>
            <person name="Ferrelli M.L."/>
            <person name="Salvador R."/>
            <person name="Biedma M.E."/>
            <person name="Berretta M.F."/>
            <person name="Haase S."/>
            <person name="Sciocco-Cap A."/>
            <person name="Ghiringhelli P.D."/>
            <person name="Romanowski V."/>
        </authorList>
    </citation>
    <scope>NUCLEOTIDE SEQUENCE [LARGE SCALE GENOMIC DNA]</scope>
</reference>
<name>K4EQT7_9BBAC</name>
<dbReference type="Pfam" id="PF05815">
    <property type="entry name" value="AcMNPV_Orf101"/>
    <property type="match status" value="1"/>
</dbReference>
<dbReference type="InterPro" id="IPR008562">
    <property type="entry name" value="AcMNPV_C42"/>
</dbReference>
<keyword evidence="2" id="KW-1185">Reference proteome</keyword>
<gene>
    <name evidence="1" type="primary">bv</name>
    <name evidence="1" type="synonym">odv-c42</name>
</gene>